<evidence type="ECO:0000313" key="2">
    <source>
        <dbReference type="Proteomes" id="UP001227831"/>
    </source>
</evidence>
<dbReference type="NCBIfam" id="NF033819">
    <property type="entry name" value="IS66_TnpB"/>
    <property type="match status" value="1"/>
</dbReference>
<keyword evidence="2" id="KW-1185">Reference proteome</keyword>
<dbReference type="EMBL" id="JAVCWF010000001">
    <property type="protein sequence ID" value="MDQ7936971.1"/>
    <property type="molecule type" value="Genomic_DNA"/>
</dbReference>
<organism evidence="1 2">
    <name type="scientific">Lactiplantibacillus brownii</name>
    <dbReference type="NCBI Taxonomy" id="3069269"/>
    <lineage>
        <taxon>Bacteria</taxon>
        <taxon>Bacillati</taxon>
        <taxon>Bacillota</taxon>
        <taxon>Bacilli</taxon>
        <taxon>Lactobacillales</taxon>
        <taxon>Lactobacillaceae</taxon>
        <taxon>Lactiplantibacillus</taxon>
    </lineage>
</organism>
<accession>A0ABU1A7Q8</accession>
<reference evidence="1 2" key="1">
    <citation type="journal article" date="2023" name="Int. J. Syst. Evol. Microbiol.">
        <title>Lactiplantibacillus brownii sp. nov., a novel psychrotolerant species isolated from sauerkraut.</title>
        <authorList>
            <person name="Heng Y.C."/>
            <person name="Silvaraju S."/>
            <person name="Lee J.K.Y."/>
            <person name="Kittelmann S."/>
        </authorList>
    </citation>
    <scope>NUCLEOTIDE SEQUENCE [LARGE SCALE GENOMIC DNA]</scope>
    <source>
        <strain evidence="1 2">WILCCON 0030</strain>
    </source>
</reference>
<dbReference type="RefSeq" id="WP_308702754.1">
    <property type="nucleotide sequence ID" value="NZ_AP027463.1"/>
</dbReference>
<dbReference type="PANTHER" id="PTHR36455:SF1">
    <property type="entry name" value="BLR8292 PROTEIN"/>
    <property type="match status" value="1"/>
</dbReference>
<protein>
    <submittedName>
        <fullName evidence="1">IS66 family insertion sequence element accessory protein TnpB</fullName>
    </submittedName>
</protein>
<proteinExistence type="predicted"/>
<sequence length="125" mass="14354">MLIDPAKINQVYIVCGKTDLRRGIDGLAAVVQEQFALDPYNQALYLFCGTRKDRFKALYWDKDGFLLLYKRIEAGRLQWPVNQDEVRKLTYLQLSRLLGGWSLDSTIHKIKPPKVNKALSVSGRL</sequence>
<dbReference type="Proteomes" id="UP001227831">
    <property type="component" value="Unassembled WGS sequence"/>
</dbReference>
<dbReference type="InterPro" id="IPR008878">
    <property type="entry name" value="Transposase_IS66_Orf2"/>
</dbReference>
<evidence type="ECO:0000313" key="1">
    <source>
        <dbReference type="EMBL" id="MDQ7936971.1"/>
    </source>
</evidence>
<dbReference type="PANTHER" id="PTHR36455">
    <property type="match status" value="1"/>
</dbReference>
<dbReference type="Pfam" id="PF05717">
    <property type="entry name" value="TnpB_IS66"/>
    <property type="match status" value="1"/>
</dbReference>
<name>A0ABU1A7Q8_9LACO</name>
<gene>
    <name evidence="1" type="primary">tnpB</name>
    <name evidence="1" type="ORF">RA086_04850</name>
</gene>
<comment type="caution">
    <text evidence="1">The sequence shown here is derived from an EMBL/GenBank/DDBJ whole genome shotgun (WGS) entry which is preliminary data.</text>
</comment>